<dbReference type="OrthoDB" id="3169061at2"/>
<evidence type="ECO:0000256" key="3">
    <source>
        <dbReference type="SAM" id="SignalP"/>
    </source>
</evidence>
<proteinExistence type="predicted"/>
<evidence type="ECO:0008006" key="6">
    <source>
        <dbReference type="Google" id="ProtNLM"/>
    </source>
</evidence>
<reference evidence="4 5" key="1">
    <citation type="submission" date="2019-04" db="EMBL/GenBank/DDBJ databases">
        <title>Microbes associate with the intestines of laboratory mice.</title>
        <authorList>
            <person name="Navarre W."/>
            <person name="Wong E."/>
            <person name="Huang K."/>
            <person name="Tropini C."/>
            <person name="Ng K."/>
            <person name="Yu B."/>
        </authorList>
    </citation>
    <scope>NUCLEOTIDE SEQUENCE [LARGE SCALE GENOMIC DNA]</scope>
    <source>
        <strain evidence="4 5">NM07_P-09</strain>
    </source>
</reference>
<accession>A0A4S2F468</accession>
<protein>
    <recommendedName>
        <fullName evidence="6">MBG domain-containing protein</fullName>
    </recommendedName>
</protein>
<name>A0A4S2F468_9ACTN</name>
<evidence type="ECO:0000256" key="2">
    <source>
        <dbReference type="SAM" id="Phobius"/>
    </source>
</evidence>
<evidence type="ECO:0000256" key="1">
    <source>
        <dbReference type="SAM" id="MobiDB-lite"/>
    </source>
</evidence>
<comment type="caution">
    <text evidence="4">The sequence shown here is derived from an EMBL/GenBank/DDBJ whole genome shotgun (WGS) entry which is preliminary data.</text>
</comment>
<dbReference type="RefSeq" id="WP_136011834.1">
    <property type="nucleotide sequence ID" value="NZ_SRYE01000001.1"/>
</dbReference>
<evidence type="ECO:0000313" key="4">
    <source>
        <dbReference type="EMBL" id="TGY63207.1"/>
    </source>
</evidence>
<organism evidence="4 5">
    <name type="scientific">Muricaecibacterium torontonense</name>
    <dbReference type="NCBI Taxonomy" id="3032871"/>
    <lineage>
        <taxon>Bacteria</taxon>
        <taxon>Bacillati</taxon>
        <taxon>Actinomycetota</taxon>
        <taxon>Coriobacteriia</taxon>
        <taxon>Coriobacteriales</taxon>
        <taxon>Atopobiaceae</taxon>
        <taxon>Muricaecibacterium</taxon>
    </lineage>
</organism>
<evidence type="ECO:0000313" key="5">
    <source>
        <dbReference type="Proteomes" id="UP000310263"/>
    </source>
</evidence>
<keyword evidence="2" id="KW-0472">Membrane</keyword>
<keyword evidence="2" id="KW-1133">Transmembrane helix</keyword>
<dbReference type="Proteomes" id="UP000310263">
    <property type="component" value="Unassembled WGS sequence"/>
</dbReference>
<dbReference type="EMBL" id="SRYE01000001">
    <property type="protein sequence ID" value="TGY63207.1"/>
    <property type="molecule type" value="Genomic_DNA"/>
</dbReference>
<sequence length="1398" mass="147098">MNSMTRTLATMAAVALACTTLAVAPPASTPALAAPPAGYTHPANACQLTVIGGVEGRDYYYATDTWTRNPGNAVTSTLNKLVICSSAPMTISNTGDPAMAVDATIFVEAGTQANLTFDGVNISSHVPFTLERNRDEAGNSIEPKTSAHIALAAGSTNTLVSPAGSYAPGMRCGEDTSLTIDDDVPNVDVNGAPIDVAGGRIKAGTVYVDKDGTTRTATANGPDANISNLESDNPGALNVTGGYLCAAIGGSDWETTGEMTFNGGTIKARATGDSTYGFGAGIGGSHGGHGTTPDTWITFNGGTVTAYASYHGAAIGGGGPSYQTAGSTTRENNYRFPDAKLSDRQPGSGFGANAGTPVHSKVCAGNLQFNGGIITPISADHGNAIGQGCFCWNIGRKIVITGGTLLPDTSRQDSGYGYAHAIGALGGEVYVTGGSVRIGTVKHDNGRTTEEKYQAYIGDPIDPDHLPSDFYTNYSQKTAYGSLDKSTQVMMRTIKVPGTLGANANITAFDMTVNGVAYPYGAPRSTDESGNLYLWLPTTTEGEVRVNLTAVDRDGNVVKTEPYYMDDVQHGGDHLKQFVIFSIDPQKVPTLKNLTKRYDGLPWGKDVSGKLLSEVAQQAVEVDNPPVPAGLDKNKLDKADSMTMESQRLATDKDGNLIQRADTTDPSNIYEVDTDSGITQGFNANVGKYKLTISSNQYAQEAGFTESFYGHRCYYDYAEITPADTQTNLQVERVGDTATVRLTAAVTPRHDAQVKEATTCEAPAGAVQFAINGTPVGTPVPVIDQGEDPDKLRDGYQQSIATLEVAPETYRPLLINPQDTLAGEDAQGRTALRRATLGVADLDSSVPFGRQRVTAQFIPAEKGNYTDSNTASNEDFFVAVDPEWWDYEKVYDGSPAFPQLNGSHILGFVPAGFDVSLAYDPAQVTYHPQGANAGTHPITLKNTELKGADADKVILLGYTRGQDLVLQGTVTPKDVTITAVPSVPKAPAYKPYEGSFSAAGELVGDETPEKVLGEVAWDLGALDSANPAPGVYKVTPKPATLADVEANEDGTYTLGNYRYTFEPAFVTVQKSPVPVRAGQISTCAQDVVAGDPMDVTETLDANPVETTRTYFKRVDGRWELVAGEPNEPGTYLVISTGALPDGTPALPGNDIFNVVDPNSADDGTADSPAPSPGASKQPVLVGAEDILEGGDPRITDLGAQDEPVEVTHAFLMQDPLDPTHWIPVDKPGEPGTYLVVSTPADPSGPYGPGSSVFVVSPAPAPPAEKNTPHLQITDIEVVDGVPRPRVEVDGEPFNEASDPEGRHLEVSYYRRNKDGTLTHLDAAPTTPGNYRVVVRLFDRDNNLLAETYYDFSLPLAGSKVIPATGDVASAAGLLGGVGAGLGAALSLGAILSSRKRRG</sequence>
<feature type="region of interest" description="Disordered" evidence="1">
    <location>
        <begin position="1156"/>
        <end position="1178"/>
    </location>
</feature>
<gene>
    <name evidence="4" type="ORF">E5334_01515</name>
</gene>
<feature type="transmembrane region" description="Helical" evidence="2">
    <location>
        <begin position="1367"/>
        <end position="1391"/>
    </location>
</feature>
<feature type="signal peptide" evidence="3">
    <location>
        <begin position="1"/>
        <end position="33"/>
    </location>
</feature>
<keyword evidence="3" id="KW-0732">Signal</keyword>
<dbReference type="PROSITE" id="PS51257">
    <property type="entry name" value="PROKAR_LIPOPROTEIN"/>
    <property type="match status" value="1"/>
</dbReference>
<keyword evidence="5" id="KW-1185">Reference proteome</keyword>
<keyword evidence="2" id="KW-0812">Transmembrane</keyword>
<feature type="chain" id="PRO_5020385697" description="MBG domain-containing protein" evidence="3">
    <location>
        <begin position="34"/>
        <end position="1398"/>
    </location>
</feature>